<evidence type="ECO:0000256" key="7">
    <source>
        <dbReference type="SAM" id="Phobius"/>
    </source>
</evidence>
<dbReference type="AlphaFoldDB" id="A0A9P9HDF0"/>
<sequence>MEGQTKREMPSARECRRVLLKTDAVNALSFAALWGLKEDTHLVGQEYSWLGSIFYFGYLFAEFPNLWLITRVPMGKYIGGCLTAWGATLCLVAVCHNFAGVATIRFFLGAFEACLLPCMMLLNSMWYRREEQPLRTAIWCNTLAGVFGGILAYAIGKIEGPLATWKYIFIIYGVVTVAMGIVTLALLPDTPANAWFLKAEEKVIAVQRVADNQTGVLRSKNFNLSQIKEAILDPKWIISSLGVFAFSVTNASITNFNPLIISGYGFSQSRTALLATPQAAIAMVAQGGLSAITFYVPNLRCVFWVLSACLAMVGAIMVHVLDAELYRNASLAGVYLMGFYNPPFVLAVSLQTSNTSGTTKKSFVSTSIAVWYALGNIVGPQFFLETEAPRYQTGIIALVCSFAAVAVCGIAYGAFCIFENKRRDQNFGKPKDIAETGLVVEEEDSTDIENTNFRYTL</sequence>
<evidence type="ECO:0000313" key="8">
    <source>
        <dbReference type="EMBL" id="KAH7255032.1"/>
    </source>
</evidence>
<keyword evidence="6" id="KW-0325">Glycoprotein</keyword>
<dbReference type="EMBL" id="JAGTJS010000010">
    <property type="protein sequence ID" value="KAH7255032.1"/>
    <property type="molecule type" value="Genomic_DNA"/>
</dbReference>
<dbReference type="Proteomes" id="UP000736672">
    <property type="component" value="Unassembled WGS sequence"/>
</dbReference>
<feature type="transmembrane region" description="Helical" evidence="7">
    <location>
        <begin position="138"/>
        <end position="155"/>
    </location>
</feature>
<name>A0A9P9HDF0_FUSSL</name>
<evidence type="ECO:0000256" key="3">
    <source>
        <dbReference type="ARBA" id="ARBA00022692"/>
    </source>
</evidence>
<evidence type="ECO:0000256" key="6">
    <source>
        <dbReference type="ARBA" id="ARBA00023180"/>
    </source>
</evidence>
<feature type="transmembrane region" description="Helical" evidence="7">
    <location>
        <begin position="105"/>
        <end position="126"/>
    </location>
</feature>
<reference evidence="8" key="1">
    <citation type="journal article" date="2021" name="Nat. Commun.">
        <title>Genetic determinants of endophytism in the Arabidopsis root mycobiome.</title>
        <authorList>
            <person name="Mesny F."/>
            <person name="Miyauchi S."/>
            <person name="Thiergart T."/>
            <person name="Pickel B."/>
            <person name="Atanasova L."/>
            <person name="Karlsson M."/>
            <person name="Huettel B."/>
            <person name="Barry K.W."/>
            <person name="Haridas S."/>
            <person name="Chen C."/>
            <person name="Bauer D."/>
            <person name="Andreopoulos W."/>
            <person name="Pangilinan J."/>
            <person name="LaButti K."/>
            <person name="Riley R."/>
            <person name="Lipzen A."/>
            <person name="Clum A."/>
            <person name="Drula E."/>
            <person name="Henrissat B."/>
            <person name="Kohler A."/>
            <person name="Grigoriev I.V."/>
            <person name="Martin F.M."/>
            <person name="Hacquard S."/>
        </authorList>
    </citation>
    <scope>NUCLEOTIDE SEQUENCE</scope>
    <source>
        <strain evidence="8">FSSC 5 MPI-SDFR-AT-0091</strain>
    </source>
</reference>
<feature type="transmembrane region" description="Helical" evidence="7">
    <location>
        <begin position="48"/>
        <end position="70"/>
    </location>
</feature>
<gene>
    <name evidence="8" type="ORF">B0J15DRAFT_513156</name>
</gene>
<feature type="transmembrane region" description="Helical" evidence="7">
    <location>
        <begin position="77"/>
        <end position="99"/>
    </location>
</feature>
<keyword evidence="4 7" id="KW-1133">Transmembrane helix</keyword>
<evidence type="ECO:0000256" key="4">
    <source>
        <dbReference type="ARBA" id="ARBA00022989"/>
    </source>
</evidence>
<proteinExistence type="predicted"/>
<feature type="transmembrane region" description="Helical" evidence="7">
    <location>
        <begin position="395"/>
        <end position="418"/>
    </location>
</feature>
<keyword evidence="5 7" id="KW-0472">Membrane</keyword>
<organism evidence="8 9">
    <name type="scientific">Fusarium solani</name>
    <name type="common">Filamentous fungus</name>
    <dbReference type="NCBI Taxonomy" id="169388"/>
    <lineage>
        <taxon>Eukaryota</taxon>
        <taxon>Fungi</taxon>
        <taxon>Dikarya</taxon>
        <taxon>Ascomycota</taxon>
        <taxon>Pezizomycotina</taxon>
        <taxon>Sordariomycetes</taxon>
        <taxon>Hypocreomycetidae</taxon>
        <taxon>Hypocreales</taxon>
        <taxon>Nectriaceae</taxon>
        <taxon>Fusarium</taxon>
        <taxon>Fusarium solani species complex</taxon>
    </lineage>
</organism>
<comment type="subcellular location">
    <subcellularLocation>
        <location evidence="1">Membrane</location>
        <topology evidence="1">Multi-pass membrane protein</topology>
    </subcellularLocation>
</comment>
<feature type="transmembrane region" description="Helical" evidence="7">
    <location>
        <begin position="273"/>
        <end position="295"/>
    </location>
</feature>
<evidence type="ECO:0000256" key="1">
    <source>
        <dbReference type="ARBA" id="ARBA00004141"/>
    </source>
</evidence>
<dbReference type="SUPFAM" id="SSF103473">
    <property type="entry name" value="MFS general substrate transporter"/>
    <property type="match status" value="1"/>
</dbReference>
<keyword evidence="2" id="KW-0813">Transport</keyword>
<evidence type="ECO:0000256" key="2">
    <source>
        <dbReference type="ARBA" id="ARBA00022448"/>
    </source>
</evidence>
<dbReference type="Gene3D" id="1.20.1250.20">
    <property type="entry name" value="MFS general substrate transporter like domains"/>
    <property type="match status" value="2"/>
</dbReference>
<dbReference type="PANTHER" id="PTHR43791:SF97">
    <property type="entry name" value="ALLANTOATE TRANSPORTER, PUTATIVE (AFU_ORTHOLOGUE AFUA_1G14700)-RELATED"/>
    <property type="match status" value="1"/>
</dbReference>
<keyword evidence="3 7" id="KW-0812">Transmembrane</keyword>
<keyword evidence="9" id="KW-1185">Reference proteome</keyword>
<dbReference type="InterPro" id="IPR036259">
    <property type="entry name" value="MFS_trans_sf"/>
</dbReference>
<dbReference type="Pfam" id="PF07690">
    <property type="entry name" value="MFS_1"/>
    <property type="match status" value="1"/>
</dbReference>
<dbReference type="GO" id="GO:0016020">
    <property type="term" value="C:membrane"/>
    <property type="evidence" value="ECO:0007669"/>
    <property type="project" value="UniProtKB-SubCell"/>
</dbReference>
<feature type="transmembrane region" description="Helical" evidence="7">
    <location>
        <begin position="362"/>
        <end position="383"/>
    </location>
</feature>
<feature type="transmembrane region" description="Helical" evidence="7">
    <location>
        <begin position="167"/>
        <end position="187"/>
    </location>
</feature>
<dbReference type="PANTHER" id="PTHR43791">
    <property type="entry name" value="PERMEASE-RELATED"/>
    <property type="match status" value="1"/>
</dbReference>
<comment type="caution">
    <text evidence="8">The sequence shown here is derived from an EMBL/GenBank/DDBJ whole genome shotgun (WGS) entry which is preliminary data.</text>
</comment>
<dbReference type="InterPro" id="IPR011701">
    <property type="entry name" value="MFS"/>
</dbReference>
<feature type="transmembrane region" description="Helical" evidence="7">
    <location>
        <begin position="332"/>
        <end position="350"/>
    </location>
</feature>
<feature type="transmembrane region" description="Helical" evidence="7">
    <location>
        <begin position="236"/>
        <end position="253"/>
    </location>
</feature>
<feature type="transmembrane region" description="Helical" evidence="7">
    <location>
        <begin position="302"/>
        <end position="320"/>
    </location>
</feature>
<evidence type="ECO:0000313" key="9">
    <source>
        <dbReference type="Proteomes" id="UP000736672"/>
    </source>
</evidence>
<dbReference type="OrthoDB" id="6730379at2759"/>
<evidence type="ECO:0000256" key="5">
    <source>
        <dbReference type="ARBA" id="ARBA00023136"/>
    </source>
</evidence>
<protein>
    <submittedName>
        <fullName evidence="8">Major facilitator superfamily domain-containing protein</fullName>
    </submittedName>
</protein>
<dbReference type="GO" id="GO:0022857">
    <property type="term" value="F:transmembrane transporter activity"/>
    <property type="evidence" value="ECO:0007669"/>
    <property type="project" value="InterPro"/>
</dbReference>
<accession>A0A9P9HDF0</accession>